<evidence type="ECO:0000256" key="8">
    <source>
        <dbReference type="SAM" id="Phobius"/>
    </source>
</evidence>
<feature type="transmembrane region" description="Helical" evidence="8">
    <location>
        <begin position="128"/>
        <end position="151"/>
    </location>
</feature>
<dbReference type="EMBL" id="DXBG01000095">
    <property type="protein sequence ID" value="HIZ65039.1"/>
    <property type="molecule type" value="Genomic_DNA"/>
</dbReference>
<dbReference type="SUPFAM" id="SSF81345">
    <property type="entry name" value="ABC transporter involved in vitamin B12 uptake, BtuC"/>
    <property type="match status" value="1"/>
</dbReference>
<evidence type="ECO:0000256" key="6">
    <source>
        <dbReference type="ARBA" id="ARBA00022989"/>
    </source>
</evidence>
<dbReference type="FunFam" id="1.10.3470.10:FF:000001">
    <property type="entry name" value="Vitamin B12 ABC transporter permease BtuC"/>
    <property type="match status" value="1"/>
</dbReference>
<dbReference type="GO" id="GO:0022857">
    <property type="term" value="F:transmembrane transporter activity"/>
    <property type="evidence" value="ECO:0007669"/>
    <property type="project" value="InterPro"/>
</dbReference>
<feature type="transmembrane region" description="Helical" evidence="8">
    <location>
        <begin position="217"/>
        <end position="238"/>
    </location>
</feature>
<feature type="transmembrane region" description="Helical" evidence="8">
    <location>
        <begin position="94"/>
        <end position="116"/>
    </location>
</feature>
<comment type="similarity">
    <text evidence="2">Belongs to the binding-protein-dependent transport system permease family. FecCD subfamily.</text>
</comment>
<dbReference type="InterPro" id="IPR000522">
    <property type="entry name" value="ABC_transptr_permease_BtuC"/>
</dbReference>
<keyword evidence="7 8" id="KW-0472">Membrane</keyword>
<gene>
    <name evidence="9" type="ORF">H9809_03915</name>
</gene>
<dbReference type="CDD" id="cd06550">
    <property type="entry name" value="TM_ABC_iron-siderophores_like"/>
    <property type="match status" value="1"/>
</dbReference>
<keyword evidence="6 8" id="KW-1133">Transmembrane helix</keyword>
<evidence type="ECO:0000256" key="1">
    <source>
        <dbReference type="ARBA" id="ARBA00004651"/>
    </source>
</evidence>
<feature type="transmembrane region" description="Helical" evidence="8">
    <location>
        <begin position="39"/>
        <end position="56"/>
    </location>
</feature>
<dbReference type="Gene3D" id="1.10.3470.10">
    <property type="entry name" value="ABC transporter involved in vitamin B12 uptake, BtuC"/>
    <property type="match status" value="1"/>
</dbReference>
<evidence type="ECO:0000313" key="10">
    <source>
        <dbReference type="Proteomes" id="UP000824056"/>
    </source>
</evidence>
<dbReference type="GO" id="GO:0033214">
    <property type="term" value="P:siderophore-iron import into cell"/>
    <property type="evidence" value="ECO:0007669"/>
    <property type="project" value="TreeGrafter"/>
</dbReference>
<evidence type="ECO:0000313" key="9">
    <source>
        <dbReference type="EMBL" id="HIZ65039.1"/>
    </source>
</evidence>
<organism evidence="9 10">
    <name type="scientific">Candidatus Blautia pullicola</name>
    <dbReference type="NCBI Taxonomy" id="2838498"/>
    <lineage>
        <taxon>Bacteria</taxon>
        <taxon>Bacillati</taxon>
        <taxon>Bacillota</taxon>
        <taxon>Clostridia</taxon>
        <taxon>Lachnospirales</taxon>
        <taxon>Lachnospiraceae</taxon>
        <taxon>Blautia</taxon>
    </lineage>
</organism>
<dbReference type="Pfam" id="PF01032">
    <property type="entry name" value="FecCD"/>
    <property type="match status" value="1"/>
</dbReference>
<keyword evidence="4" id="KW-1003">Cell membrane</keyword>
<keyword evidence="5 8" id="KW-0812">Transmembrane</keyword>
<sequence>MDINAGYRKIEPGQIGELLLGQGEPGLRYTLFHLRLPRVFTSMLVGMGLAGSGAILQGVSRNPMAEPGILGINAGGGLFLALFLVFFSGKAEGYSYLLPILAFGGSVTIAVLDFRLARTRRGLSPRRLLLVGVAVSMGVSSLSSILMLGMSDSEYAFVQSWISGSIWGADWENLKILAPVMFLLLVLSMGKSRTLNVLALGEQTATGLGVRVSRQNLLLLGTAVAMSSLCCAVGGGLSFVGLVCPHLSRKLVGPDFRVLLPASLLTGGCLMAVSDMISRSLLPPHEIPIGIIAAVMGAPYFIYLLMKE</sequence>
<comment type="subcellular location">
    <subcellularLocation>
        <location evidence="1">Cell membrane</location>
        <topology evidence="1">Multi-pass membrane protein</topology>
    </subcellularLocation>
</comment>
<feature type="transmembrane region" description="Helical" evidence="8">
    <location>
        <begin position="68"/>
        <end position="88"/>
    </location>
</feature>
<evidence type="ECO:0000256" key="2">
    <source>
        <dbReference type="ARBA" id="ARBA00007935"/>
    </source>
</evidence>
<evidence type="ECO:0000256" key="5">
    <source>
        <dbReference type="ARBA" id="ARBA00022692"/>
    </source>
</evidence>
<dbReference type="GO" id="GO:0005886">
    <property type="term" value="C:plasma membrane"/>
    <property type="evidence" value="ECO:0007669"/>
    <property type="project" value="UniProtKB-SubCell"/>
</dbReference>
<name>A0A9D2FPR6_9FIRM</name>
<dbReference type="PANTHER" id="PTHR30472">
    <property type="entry name" value="FERRIC ENTEROBACTIN TRANSPORT SYSTEM PERMEASE PROTEIN"/>
    <property type="match status" value="1"/>
</dbReference>
<keyword evidence="3" id="KW-0813">Transport</keyword>
<accession>A0A9D2FPR6</accession>
<feature type="transmembrane region" description="Helical" evidence="8">
    <location>
        <begin position="258"/>
        <end position="277"/>
    </location>
</feature>
<reference evidence="9" key="1">
    <citation type="journal article" date="2021" name="PeerJ">
        <title>Extensive microbial diversity within the chicken gut microbiome revealed by metagenomics and culture.</title>
        <authorList>
            <person name="Gilroy R."/>
            <person name="Ravi A."/>
            <person name="Getino M."/>
            <person name="Pursley I."/>
            <person name="Horton D.L."/>
            <person name="Alikhan N.F."/>
            <person name="Baker D."/>
            <person name="Gharbi K."/>
            <person name="Hall N."/>
            <person name="Watson M."/>
            <person name="Adriaenssens E.M."/>
            <person name="Foster-Nyarko E."/>
            <person name="Jarju S."/>
            <person name="Secka A."/>
            <person name="Antonio M."/>
            <person name="Oren A."/>
            <person name="Chaudhuri R.R."/>
            <person name="La Ragione R."/>
            <person name="Hildebrand F."/>
            <person name="Pallen M.J."/>
        </authorList>
    </citation>
    <scope>NUCLEOTIDE SEQUENCE</scope>
    <source>
        <strain evidence="9">1068</strain>
    </source>
</reference>
<evidence type="ECO:0000256" key="7">
    <source>
        <dbReference type="ARBA" id="ARBA00023136"/>
    </source>
</evidence>
<proteinExistence type="inferred from homology"/>
<evidence type="ECO:0000256" key="3">
    <source>
        <dbReference type="ARBA" id="ARBA00022448"/>
    </source>
</evidence>
<reference evidence="9" key="2">
    <citation type="submission" date="2021-04" db="EMBL/GenBank/DDBJ databases">
        <authorList>
            <person name="Gilroy R."/>
        </authorList>
    </citation>
    <scope>NUCLEOTIDE SEQUENCE</scope>
    <source>
        <strain evidence="9">1068</strain>
    </source>
</reference>
<dbReference type="Proteomes" id="UP000824056">
    <property type="component" value="Unassembled WGS sequence"/>
</dbReference>
<comment type="caution">
    <text evidence="9">The sequence shown here is derived from an EMBL/GenBank/DDBJ whole genome shotgun (WGS) entry which is preliminary data.</text>
</comment>
<feature type="transmembrane region" description="Helical" evidence="8">
    <location>
        <begin position="289"/>
        <end position="306"/>
    </location>
</feature>
<protein>
    <submittedName>
        <fullName evidence="9">Iron ABC transporter permease</fullName>
    </submittedName>
</protein>
<dbReference type="InterPro" id="IPR037294">
    <property type="entry name" value="ABC_BtuC-like"/>
</dbReference>
<dbReference type="AlphaFoldDB" id="A0A9D2FPR6"/>
<dbReference type="PANTHER" id="PTHR30472:SF64">
    <property type="entry name" value="IRON(3+)-HYDROXAMATE IMPORT SYSTEM PERMEASE PROTEIN FHUG"/>
    <property type="match status" value="1"/>
</dbReference>
<evidence type="ECO:0000256" key="4">
    <source>
        <dbReference type="ARBA" id="ARBA00022475"/>
    </source>
</evidence>